<dbReference type="InterPro" id="IPR036188">
    <property type="entry name" value="FAD/NAD-bd_sf"/>
</dbReference>
<keyword evidence="2" id="KW-1185">Reference proteome</keyword>
<dbReference type="SUPFAM" id="SSF51905">
    <property type="entry name" value="FAD/NAD(P)-binding domain"/>
    <property type="match status" value="1"/>
</dbReference>
<proteinExistence type="predicted"/>
<dbReference type="OrthoDB" id="370517at2759"/>
<dbReference type="PANTHER" id="PTHR42923">
    <property type="entry name" value="PROTOPORPHYRINOGEN OXIDASE"/>
    <property type="match status" value="1"/>
</dbReference>
<protein>
    <recommendedName>
        <fullName evidence="3">Amine oxidase domain-containing protein</fullName>
    </recommendedName>
</protein>
<dbReference type="EMBL" id="KI635789">
    <property type="protein sequence ID" value="ETB58394.1"/>
    <property type="molecule type" value="Genomic_DNA"/>
</dbReference>
<dbReference type="InterPro" id="IPR050464">
    <property type="entry name" value="Zeta_carotene_desat/Oxidored"/>
</dbReference>
<dbReference type="Proteomes" id="UP000018538">
    <property type="component" value="Unassembled WGS sequence"/>
</dbReference>
<dbReference type="PANTHER" id="PTHR42923:SF3">
    <property type="entry name" value="PROTOPORPHYRINOGEN OXIDASE"/>
    <property type="match status" value="1"/>
</dbReference>
<organism evidence="1 2">
    <name type="scientific">Plasmodium yoelii 17X</name>
    <dbReference type="NCBI Taxonomy" id="1323249"/>
    <lineage>
        <taxon>Eukaryota</taxon>
        <taxon>Sar</taxon>
        <taxon>Alveolata</taxon>
        <taxon>Apicomplexa</taxon>
        <taxon>Aconoidasida</taxon>
        <taxon>Haemosporida</taxon>
        <taxon>Plasmodiidae</taxon>
        <taxon>Plasmodium</taxon>
        <taxon>Plasmodium (Vinckeia)</taxon>
    </lineage>
</organism>
<accession>V7PG29</accession>
<name>V7PG29_PLAYE</name>
<evidence type="ECO:0000313" key="2">
    <source>
        <dbReference type="Proteomes" id="UP000018538"/>
    </source>
</evidence>
<dbReference type="Gene3D" id="3.50.50.60">
    <property type="entry name" value="FAD/NAD(P)-binding domain"/>
    <property type="match status" value="1"/>
</dbReference>
<evidence type="ECO:0008006" key="3">
    <source>
        <dbReference type="Google" id="ProtNLM"/>
    </source>
</evidence>
<dbReference type="AlphaFoldDB" id="V7PG29"/>
<sequence length="474" mass="56311">MRKTFSPTRNICLVGGGTDSLCLSYYLQKKKVNIKLLTVKKKCNLINTRYYKSNIIEGGMYYSFTLNNKNDSFFSLIKDLNMEPQIVERNKYSNNISYLSENGKFYKINKYLFRICFFILKDYFFRSSINVEKDERLSTFLLKNVDKKLCENLIAPYLHYHFGYSSEHILMNSYFPDFVKSVHKNKSILKAIISSNKNHKNNENNENNENSNGSLKNKIIFRFKDGNVSLTNKLREYLNQCDNVQWIENTRNLKIEQKGKTIKVNVGRKSIKCREIIFCLNPFELRNLLKKKNIKIKNKNNMIKYLLKFSSKKLIITNVCYKNNVFPFSHTLESLLLIKNNPEHKLISLLYDNNIFPQFTQNQTRIENLHQTLETRLRFTASEQDSEKLKLQIFAFLKNVLKIKETPDLVISEPHIVFPFDEMADKNFKKLIQKKNKKIKIFWDFAFFKNMELCLSRAKKFCDDLEKERYKNRT</sequence>
<reference evidence="1 2" key="1">
    <citation type="submission" date="2013-11" db="EMBL/GenBank/DDBJ databases">
        <title>The Genome Sequence of Plasmodium yoelii 17X.</title>
        <authorList>
            <consortium name="The Broad Institute Genomics Platform"/>
            <consortium name="The Broad Institute Genome Sequencing Center for Infectious Disease"/>
            <person name="Neafsey D."/>
            <person name="Adams J."/>
            <person name="Walker B."/>
            <person name="Young S.K."/>
            <person name="Zeng Q."/>
            <person name="Gargeya S."/>
            <person name="Fitzgerald M."/>
            <person name="Haas B."/>
            <person name="Abouelleil A."/>
            <person name="Alvarado L."/>
            <person name="Chapman S.B."/>
            <person name="Gainer-Dewar J."/>
            <person name="Goldberg J."/>
            <person name="Griggs A."/>
            <person name="Gujja S."/>
            <person name="Hansen M."/>
            <person name="Howarth C."/>
            <person name="Imamovic A."/>
            <person name="Ireland A."/>
            <person name="Larimer J."/>
            <person name="McCowan C."/>
            <person name="Murphy C."/>
            <person name="Pearson M."/>
            <person name="Poon T.W."/>
            <person name="Priest M."/>
            <person name="Roberts A."/>
            <person name="Saif S."/>
            <person name="Shea T."/>
            <person name="Sykes S."/>
            <person name="Wortman J."/>
            <person name="Nusbaum C."/>
            <person name="Birren B."/>
        </authorList>
    </citation>
    <scope>NUCLEOTIDE SEQUENCE [LARGE SCALE GENOMIC DNA]</scope>
    <source>
        <strain evidence="1 2">17X</strain>
    </source>
</reference>
<dbReference type="GO" id="GO:0016491">
    <property type="term" value="F:oxidoreductase activity"/>
    <property type="evidence" value="ECO:0007669"/>
    <property type="project" value="TreeGrafter"/>
</dbReference>
<gene>
    <name evidence="1" type="ORF">YYC_04002</name>
</gene>
<evidence type="ECO:0000313" key="1">
    <source>
        <dbReference type="EMBL" id="ETB58394.1"/>
    </source>
</evidence>